<sequence>MQRKGLGAKKSGLGAHKVTKADFEKLEKTAEILDSSKSKVENNESMNEPVSKESLRLAYRDIETKEKQNDARISRMDGKRKEQAERLGMGMGRTGGVSHSLNMMTIDQTNPTTKPARKGRYEDNNDTFYDAFFSSPKSRWESDPEDEIARKKFSGSSVDQMSTFSTGNTGSKSESGNNNRPTKPTITYDSQPLPNNMRNNKSVSSEMLFGTQSEASEGQRLRKFKNSTAISSDEFYDRPPQSNHVPDVSDIKDGVKEGVKSVAGKLSSIASGIASSIQDRYG</sequence>
<feature type="compositionally biased region" description="Polar residues" evidence="3">
    <location>
        <begin position="154"/>
        <end position="201"/>
    </location>
</feature>
<evidence type="ECO:0000313" key="4">
    <source>
        <dbReference type="Ensembl" id="ENSCINP00000010681.3"/>
    </source>
</evidence>
<keyword evidence="5" id="KW-1185">Reference proteome</keyword>
<dbReference type="AlphaFoldDB" id="F7B710"/>
<dbReference type="InParanoid" id="F7B710"/>
<dbReference type="Ensembl" id="ENSCINT00000010681.3">
    <property type="protein sequence ID" value="ENSCINP00000010681.3"/>
    <property type="gene ID" value="ENSCING00000005196.3"/>
</dbReference>
<evidence type="ECO:0000256" key="2">
    <source>
        <dbReference type="ARBA" id="ARBA00022833"/>
    </source>
</evidence>
<dbReference type="Proteomes" id="UP000008144">
    <property type="component" value="Unassembled WGS sequence"/>
</dbReference>
<accession>F7B710</accession>
<reference evidence="4" key="2">
    <citation type="submission" date="2025-08" db="UniProtKB">
        <authorList>
            <consortium name="Ensembl"/>
        </authorList>
    </citation>
    <scope>IDENTIFICATION</scope>
</reference>
<dbReference type="PANTHER" id="PTHR45686">
    <property type="entry name" value="ADP-RIBOSYLATION FACTOR GTPASE ACTIVATING PROTEIN 3, ISOFORM H-RELATED"/>
    <property type="match status" value="1"/>
</dbReference>
<keyword evidence="1" id="KW-0479">Metal-binding</keyword>
<reference evidence="5" key="1">
    <citation type="journal article" date="2002" name="Science">
        <title>The draft genome of Ciona intestinalis: insights into chordate and vertebrate origins.</title>
        <authorList>
            <person name="Dehal P."/>
            <person name="Satou Y."/>
            <person name="Campbell R.K."/>
            <person name="Chapman J."/>
            <person name="Degnan B."/>
            <person name="De Tomaso A."/>
            <person name="Davidson B."/>
            <person name="Di Gregorio A."/>
            <person name="Gelpke M."/>
            <person name="Goodstein D.M."/>
            <person name="Harafuji N."/>
            <person name="Hastings K.E."/>
            <person name="Ho I."/>
            <person name="Hotta K."/>
            <person name="Huang W."/>
            <person name="Kawashima T."/>
            <person name="Lemaire P."/>
            <person name="Martinez D."/>
            <person name="Meinertzhagen I.A."/>
            <person name="Necula S."/>
            <person name="Nonaka M."/>
            <person name="Putnam N."/>
            <person name="Rash S."/>
            <person name="Saiga H."/>
            <person name="Satake M."/>
            <person name="Terry A."/>
            <person name="Yamada L."/>
            <person name="Wang H.G."/>
            <person name="Awazu S."/>
            <person name="Azumi K."/>
            <person name="Boore J."/>
            <person name="Branno M."/>
            <person name="Chin-Bow S."/>
            <person name="DeSantis R."/>
            <person name="Doyle S."/>
            <person name="Francino P."/>
            <person name="Keys D.N."/>
            <person name="Haga S."/>
            <person name="Hayashi H."/>
            <person name="Hino K."/>
            <person name="Imai K.S."/>
            <person name="Inaba K."/>
            <person name="Kano S."/>
            <person name="Kobayashi K."/>
            <person name="Kobayashi M."/>
            <person name="Lee B.I."/>
            <person name="Makabe K.W."/>
            <person name="Manohar C."/>
            <person name="Matassi G."/>
            <person name="Medina M."/>
            <person name="Mochizuki Y."/>
            <person name="Mount S."/>
            <person name="Morishita T."/>
            <person name="Miura S."/>
            <person name="Nakayama A."/>
            <person name="Nishizaka S."/>
            <person name="Nomoto H."/>
            <person name="Ohta F."/>
            <person name="Oishi K."/>
            <person name="Rigoutsos I."/>
            <person name="Sano M."/>
            <person name="Sasaki A."/>
            <person name="Sasakura Y."/>
            <person name="Shoguchi E."/>
            <person name="Shin-i T."/>
            <person name="Spagnuolo A."/>
            <person name="Stainier D."/>
            <person name="Suzuki M.M."/>
            <person name="Tassy O."/>
            <person name="Takatori N."/>
            <person name="Tokuoka M."/>
            <person name="Yagi K."/>
            <person name="Yoshizaki F."/>
            <person name="Wada S."/>
            <person name="Zhang C."/>
            <person name="Hyatt P.D."/>
            <person name="Larimer F."/>
            <person name="Detter C."/>
            <person name="Doggett N."/>
            <person name="Glavina T."/>
            <person name="Hawkins T."/>
            <person name="Richardson P."/>
            <person name="Lucas S."/>
            <person name="Kohara Y."/>
            <person name="Levine M."/>
            <person name="Satoh N."/>
            <person name="Rokhsar D.S."/>
        </authorList>
    </citation>
    <scope>NUCLEOTIDE SEQUENCE [LARGE SCALE GENOMIC DNA]</scope>
</reference>
<proteinExistence type="predicted"/>
<dbReference type="GO" id="GO:0046872">
    <property type="term" value="F:metal ion binding"/>
    <property type="evidence" value="ECO:0007669"/>
    <property type="project" value="UniProtKB-KW"/>
</dbReference>
<dbReference type="STRING" id="7719.ENSCINP00000010681"/>
<feature type="compositionally biased region" description="Basic and acidic residues" evidence="3">
    <location>
        <begin position="138"/>
        <end position="150"/>
    </location>
</feature>
<name>F7B710_CIOIN</name>
<dbReference type="PANTHER" id="PTHR45686:SF4">
    <property type="entry name" value="ADP-RIBOSYLATION FACTOR GTPASE ACTIVATING PROTEIN 3, ISOFORM H"/>
    <property type="match status" value="1"/>
</dbReference>
<dbReference type="HOGENOM" id="CLU_023062_6_0_1"/>
<evidence type="ECO:0000256" key="3">
    <source>
        <dbReference type="SAM" id="MobiDB-lite"/>
    </source>
</evidence>
<dbReference type="GO" id="GO:0048205">
    <property type="term" value="P:COPI coating of Golgi vesicle"/>
    <property type="evidence" value="ECO:0000318"/>
    <property type="project" value="GO_Central"/>
</dbReference>
<feature type="region of interest" description="Disordered" evidence="3">
    <location>
        <begin position="37"/>
        <end position="101"/>
    </location>
</feature>
<reference evidence="4" key="3">
    <citation type="submission" date="2025-09" db="UniProtKB">
        <authorList>
            <consortium name="Ensembl"/>
        </authorList>
    </citation>
    <scope>IDENTIFICATION</scope>
</reference>
<evidence type="ECO:0000313" key="5">
    <source>
        <dbReference type="Proteomes" id="UP000008144"/>
    </source>
</evidence>
<dbReference type="OMA" id="ANDFMSQ"/>
<evidence type="ECO:0000256" key="1">
    <source>
        <dbReference type="ARBA" id="ARBA00022723"/>
    </source>
</evidence>
<keyword evidence="2" id="KW-0862">Zinc</keyword>
<dbReference type="GeneTree" id="ENSGT00940000158466"/>
<dbReference type="GO" id="GO:0000139">
    <property type="term" value="C:Golgi membrane"/>
    <property type="evidence" value="ECO:0007669"/>
    <property type="project" value="GOC"/>
</dbReference>
<organism evidence="4 5">
    <name type="scientific">Ciona intestinalis</name>
    <name type="common">Transparent sea squirt</name>
    <name type="synonym">Ascidia intestinalis</name>
    <dbReference type="NCBI Taxonomy" id="7719"/>
    <lineage>
        <taxon>Eukaryota</taxon>
        <taxon>Metazoa</taxon>
        <taxon>Chordata</taxon>
        <taxon>Tunicata</taxon>
        <taxon>Ascidiacea</taxon>
        <taxon>Phlebobranchia</taxon>
        <taxon>Cionidae</taxon>
        <taxon>Ciona</taxon>
    </lineage>
</organism>
<feature type="compositionally biased region" description="Basic and acidic residues" evidence="3">
    <location>
        <begin position="50"/>
        <end position="85"/>
    </location>
</feature>
<feature type="region of interest" description="Disordered" evidence="3">
    <location>
        <begin position="132"/>
        <end position="201"/>
    </location>
</feature>
<feature type="region of interest" description="Disordered" evidence="3">
    <location>
        <begin position="213"/>
        <end position="252"/>
    </location>
</feature>
<protein>
    <submittedName>
        <fullName evidence="4">ADP-ribosylation factor GTPase-activating protein 3-like</fullName>
    </submittedName>
</protein>
<gene>
    <name evidence="4" type="primary">LOC100185661</name>
</gene>